<evidence type="ECO:0000256" key="5">
    <source>
        <dbReference type="ARBA" id="ARBA00023128"/>
    </source>
</evidence>
<dbReference type="Proteomes" id="UP000094526">
    <property type="component" value="Unassembled WGS sequence"/>
</dbReference>
<dbReference type="PANTHER" id="PTHR48182:SF2">
    <property type="entry name" value="PROTEIN SERAC1"/>
    <property type="match status" value="1"/>
</dbReference>
<dbReference type="EMBL" id="LGRB01000013">
    <property type="protein sequence ID" value="OCT47370.1"/>
    <property type="molecule type" value="Genomic_DNA"/>
</dbReference>
<sequence>MAAPPPISGGGVPLVQASSAPDGSTGSTLNAVARVVVPNPHAQFAVVLIHGLNSSPETWAGQTEASWAQSLPTLVHQYAPGLQVEVISIGWQTTPTNSANTSTSIRSAVAPILKAIFGKVKNRSWIAVGHSMGGLIIRGALGTAFRETNTTGGNPITSDPRVLASWRQLLTSCRGILLLASPSDGSPLGAAGAAAGHVIPGANPAQMSGLRISSRETSEITSDSNMWFVNRQGQRTPLNVFAAQETQGIGTVGPRASFPIAVVDFPSSQLPSISIPHVNYKDVQLPGETHTSAPKVPATSANGKVLVGGVIFCITGRFPQEIPATPGRTRPGVAGTIASAAHTVVHPSANTLRQMLPGQQGPQQPGAGGSGDA</sequence>
<evidence type="ECO:0000256" key="2">
    <source>
        <dbReference type="ARBA" id="ARBA00004240"/>
    </source>
</evidence>
<dbReference type="PANTHER" id="PTHR48182">
    <property type="entry name" value="PROTEIN SERAC1"/>
    <property type="match status" value="1"/>
</dbReference>
<comment type="caution">
    <text evidence="8">The sequence shown here is derived from an EMBL/GenBank/DDBJ whole genome shotgun (WGS) entry which is preliminary data.</text>
</comment>
<dbReference type="GO" id="GO:0005783">
    <property type="term" value="C:endoplasmic reticulum"/>
    <property type="evidence" value="ECO:0007669"/>
    <property type="project" value="UniProtKB-SubCell"/>
</dbReference>
<evidence type="ECO:0000313" key="8">
    <source>
        <dbReference type="EMBL" id="OCT47370.1"/>
    </source>
</evidence>
<organism evidence="8 9">
    <name type="scientific">Cladophialophora carrionii</name>
    <dbReference type="NCBI Taxonomy" id="86049"/>
    <lineage>
        <taxon>Eukaryota</taxon>
        <taxon>Fungi</taxon>
        <taxon>Dikarya</taxon>
        <taxon>Ascomycota</taxon>
        <taxon>Pezizomycotina</taxon>
        <taxon>Eurotiomycetes</taxon>
        <taxon>Chaetothyriomycetidae</taxon>
        <taxon>Chaetothyriales</taxon>
        <taxon>Herpotrichiellaceae</taxon>
        <taxon>Cladophialophora</taxon>
    </lineage>
</organism>
<dbReference type="GO" id="GO:0005739">
    <property type="term" value="C:mitochondrion"/>
    <property type="evidence" value="ECO:0007669"/>
    <property type="project" value="UniProtKB-SubCell"/>
</dbReference>
<protein>
    <submittedName>
        <fullName evidence="8">Uncharacterized protein</fullName>
    </submittedName>
</protein>
<evidence type="ECO:0000256" key="7">
    <source>
        <dbReference type="SAM" id="MobiDB-lite"/>
    </source>
</evidence>
<name>A0A1C1CFS6_9EURO</name>
<evidence type="ECO:0000256" key="4">
    <source>
        <dbReference type="ARBA" id="ARBA00022824"/>
    </source>
</evidence>
<dbReference type="VEuPathDB" id="FungiDB:CLCR_03528"/>
<dbReference type="InterPro" id="IPR052374">
    <property type="entry name" value="SERAC1"/>
</dbReference>
<dbReference type="AlphaFoldDB" id="A0A1C1CFS6"/>
<dbReference type="SUPFAM" id="SSF53474">
    <property type="entry name" value="alpha/beta-Hydrolases"/>
    <property type="match status" value="1"/>
</dbReference>
<reference evidence="9" key="1">
    <citation type="submission" date="2015-07" db="EMBL/GenBank/DDBJ databases">
        <authorList>
            <person name="Teixeira M.M."/>
            <person name="Souza R.C."/>
            <person name="Almeida L.G."/>
            <person name="Vicente V.A."/>
            <person name="de Hoog S."/>
            <person name="Bocca A.L."/>
            <person name="de Almeida S.R."/>
            <person name="Vasconcelos A.T."/>
            <person name="Felipe M.S."/>
        </authorList>
    </citation>
    <scope>NUCLEOTIDE SEQUENCE [LARGE SCALE GENOMIC DNA]</scope>
    <source>
        <strain evidence="9">KSF</strain>
    </source>
</reference>
<keyword evidence="9" id="KW-1185">Reference proteome</keyword>
<dbReference type="InterPro" id="IPR029058">
    <property type="entry name" value="AB_hydrolase_fold"/>
</dbReference>
<accession>A0A1C1CFS6</accession>
<dbReference type="Pfam" id="PF02089">
    <property type="entry name" value="Palm_thioest"/>
    <property type="match status" value="1"/>
</dbReference>
<comment type="subcellular location">
    <subcellularLocation>
        <location evidence="2">Endoplasmic reticulum</location>
    </subcellularLocation>
    <subcellularLocation>
        <location evidence="3">Membrane</location>
    </subcellularLocation>
    <subcellularLocation>
        <location evidence="1">Mitochondrion</location>
    </subcellularLocation>
</comment>
<evidence type="ECO:0000256" key="1">
    <source>
        <dbReference type="ARBA" id="ARBA00004173"/>
    </source>
</evidence>
<dbReference type="OrthoDB" id="4155719at2759"/>
<evidence type="ECO:0000256" key="6">
    <source>
        <dbReference type="ARBA" id="ARBA00023136"/>
    </source>
</evidence>
<evidence type="ECO:0000313" key="9">
    <source>
        <dbReference type="Proteomes" id="UP000094526"/>
    </source>
</evidence>
<dbReference type="GO" id="GO:0016020">
    <property type="term" value="C:membrane"/>
    <property type="evidence" value="ECO:0007669"/>
    <property type="project" value="UniProtKB-SubCell"/>
</dbReference>
<feature type="region of interest" description="Disordered" evidence="7">
    <location>
        <begin position="1"/>
        <end position="23"/>
    </location>
</feature>
<dbReference type="Gene3D" id="3.40.50.1820">
    <property type="entry name" value="alpha/beta hydrolase"/>
    <property type="match status" value="1"/>
</dbReference>
<evidence type="ECO:0000256" key="3">
    <source>
        <dbReference type="ARBA" id="ARBA00004370"/>
    </source>
</evidence>
<gene>
    <name evidence="8" type="ORF">CLCR_03528</name>
</gene>
<keyword evidence="6" id="KW-0472">Membrane</keyword>
<proteinExistence type="predicted"/>
<feature type="region of interest" description="Disordered" evidence="7">
    <location>
        <begin position="354"/>
        <end position="373"/>
    </location>
</feature>
<keyword evidence="4" id="KW-0256">Endoplasmic reticulum</keyword>
<keyword evidence="5" id="KW-0496">Mitochondrion</keyword>